<gene>
    <name evidence="2" type="ORF">BTW07_04445</name>
</gene>
<dbReference type="InterPro" id="IPR009350">
    <property type="entry name" value="Phage_tail_T"/>
</dbReference>
<organism evidence="2 3">
    <name type="scientific">Salinicola socius</name>
    <dbReference type="NCBI Taxonomy" id="404433"/>
    <lineage>
        <taxon>Bacteria</taxon>
        <taxon>Pseudomonadati</taxon>
        <taxon>Pseudomonadota</taxon>
        <taxon>Gammaproteobacteria</taxon>
        <taxon>Oceanospirillales</taxon>
        <taxon>Halomonadaceae</taxon>
        <taxon>Salinicola</taxon>
    </lineage>
</organism>
<dbReference type="AlphaFoldDB" id="A0A1Q8SV16"/>
<proteinExistence type="predicted"/>
<name>A0A1Q8SV16_9GAMM</name>
<dbReference type="EMBL" id="MSDO01000004">
    <property type="protein sequence ID" value="OLO05284.1"/>
    <property type="molecule type" value="Genomic_DNA"/>
</dbReference>
<reference evidence="2 3" key="1">
    <citation type="submission" date="2016-12" db="EMBL/GenBank/DDBJ databases">
        <title>Draft genome sequences of strains Salinicola socius SMB35, Salinicola sp. MH3R3-1 and Chromohalobacter sp. SMB17 from the Verkhnekamsk potash mining region of Russia.</title>
        <authorList>
            <person name="Mavrodi D.V."/>
            <person name="Olsson B.E."/>
            <person name="Korsakova E.S."/>
            <person name="Pyankova A."/>
            <person name="Mavrodi O.V."/>
            <person name="Plotnikova E.G."/>
        </authorList>
    </citation>
    <scope>NUCLEOTIDE SEQUENCE [LARGE SCALE GENOMIC DNA]</scope>
    <source>
        <strain evidence="2 3">SMB35</strain>
    </source>
</reference>
<dbReference type="OrthoDB" id="8662049at2"/>
<comment type="caution">
    <text evidence="2">The sequence shown here is derived from an EMBL/GenBank/DDBJ whole genome shotgun (WGS) entry which is preliminary data.</text>
</comment>
<keyword evidence="3" id="KW-1185">Reference proteome</keyword>
<accession>A0A1Q8SV16</accession>
<protein>
    <submittedName>
        <fullName evidence="2">Phage tail protein</fullName>
    </submittedName>
</protein>
<dbReference type="Pfam" id="PF06223">
    <property type="entry name" value="Phage_tail_T"/>
    <property type="match status" value="1"/>
</dbReference>
<dbReference type="STRING" id="404433.BTW07_04445"/>
<evidence type="ECO:0000313" key="3">
    <source>
        <dbReference type="Proteomes" id="UP000186878"/>
    </source>
</evidence>
<dbReference type="Proteomes" id="UP000186878">
    <property type="component" value="Unassembled WGS sequence"/>
</dbReference>
<evidence type="ECO:0000259" key="1">
    <source>
        <dbReference type="Pfam" id="PF06223"/>
    </source>
</evidence>
<feature type="domain" description="Minor tail T" evidence="1">
    <location>
        <begin position="19"/>
        <end position="91"/>
    </location>
</feature>
<evidence type="ECO:0000313" key="2">
    <source>
        <dbReference type="EMBL" id="OLO05284.1"/>
    </source>
</evidence>
<sequence length="92" mass="9841">MTLALRLGRTLEELGQQMTARELMLWTAFDKQSPIGDRRGDIQQANTAASICQALGAEVKLSDLVLQWGAAGEEDAGNDDDAFESLFAGLAG</sequence>